<dbReference type="PROSITE" id="PS50114">
    <property type="entry name" value="GATA_ZN_FINGER_2"/>
    <property type="match status" value="1"/>
</dbReference>
<organism evidence="13 14">
    <name type="scientific">Brassica oleracea var. oleracea</name>
    <dbReference type="NCBI Taxonomy" id="109376"/>
    <lineage>
        <taxon>Eukaryota</taxon>
        <taxon>Viridiplantae</taxon>
        <taxon>Streptophyta</taxon>
        <taxon>Embryophyta</taxon>
        <taxon>Tracheophyta</taxon>
        <taxon>Spermatophyta</taxon>
        <taxon>Magnoliopsida</taxon>
        <taxon>eudicotyledons</taxon>
        <taxon>Gunneridae</taxon>
        <taxon>Pentapetalae</taxon>
        <taxon>rosids</taxon>
        <taxon>malvids</taxon>
        <taxon>Brassicales</taxon>
        <taxon>Brassicaceae</taxon>
        <taxon>Brassiceae</taxon>
        <taxon>Brassica</taxon>
    </lineage>
</organism>
<evidence type="ECO:0000256" key="10">
    <source>
        <dbReference type="PROSITE-ProRule" id="PRU00094"/>
    </source>
</evidence>
<evidence type="ECO:0000256" key="4">
    <source>
        <dbReference type="ARBA" id="ARBA00022833"/>
    </source>
</evidence>
<evidence type="ECO:0000259" key="12">
    <source>
        <dbReference type="PROSITE" id="PS50114"/>
    </source>
</evidence>
<dbReference type="GO" id="GO:0006355">
    <property type="term" value="P:regulation of DNA-templated transcription"/>
    <property type="evidence" value="ECO:0007669"/>
    <property type="project" value="InterPro"/>
</dbReference>
<dbReference type="Proteomes" id="UP000032141">
    <property type="component" value="Chromosome C2"/>
</dbReference>
<dbReference type="Gene3D" id="3.30.50.10">
    <property type="entry name" value="Erythroid Transcription Factor GATA-1, subunit A"/>
    <property type="match status" value="1"/>
</dbReference>
<evidence type="ECO:0000256" key="6">
    <source>
        <dbReference type="ARBA" id="ARBA00023125"/>
    </source>
</evidence>
<dbReference type="CDD" id="cd00202">
    <property type="entry name" value="ZnF_GATA"/>
    <property type="match status" value="1"/>
</dbReference>
<name>A0A0D3ALM7_BRAOL</name>
<feature type="region of interest" description="Disordered" evidence="11">
    <location>
        <begin position="174"/>
        <end position="196"/>
    </location>
</feature>
<dbReference type="SMART" id="SM00401">
    <property type="entry name" value="ZnF_GATA"/>
    <property type="match status" value="1"/>
</dbReference>
<keyword evidence="6" id="KW-0238">DNA-binding</keyword>
<evidence type="ECO:0000256" key="2">
    <source>
        <dbReference type="ARBA" id="ARBA00022723"/>
    </source>
</evidence>
<keyword evidence="8" id="KW-0539">Nucleus</keyword>
<dbReference type="FunFam" id="3.30.50.10:FF:000055">
    <property type="entry name" value="GATA transcription factor 21"/>
    <property type="match status" value="1"/>
</dbReference>
<dbReference type="PANTHER" id="PTHR47255">
    <property type="entry name" value="GATA TRANSCRIPTION FACTOR 22-RELATED"/>
    <property type="match status" value="1"/>
</dbReference>
<dbReference type="InterPro" id="IPR013088">
    <property type="entry name" value="Znf_NHR/GATA"/>
</dbReference>
<dbReference type="OMA" id="DSDKWLM"/>
<reference evidence="13 14" key="1">
    <citation type="journal article" date="2014" name="Genome Biol.">
        <title>Transcriptome and methylome profiling reveals relics of genome dominance in the mesopolyploid Brassica oleracea.</title>
        <authorList>
            <person name="Parkin I.A."/>
            <person name="Koh C."/>
            <person name="Tang H."/>
            <person name="Robinson S.J."/>
            <person name="Kagale S."/>
            <person name="Clarke W.E."/>
            <person name="Town C.D."/>
            <person name="Nixon J."/>
            <person name="Krishnakumar V."/>
            <person name="Bidwell S.L."/>
            <person name="Denoeud F."/>
            <person name="Belcram H."/>
            <person name="Links M.G."/>
            <person name="Just J."/>
            <person name="Clarke C."/>
            <person name="Bender T."/>
            <person name="Huebert T."/>
            <person name="Mason A.S."/>
            <person name="Pires J.C."/>
            <person name="Barker G."/>
            <person name="Moore J."/>
            <person name="Walley P.G."/>
            <person name="Manoli S."/>
            <person name="Batley J."/>
            <person name="Edwards D."/>
            <person name="Nelson M.N."/>
            <person name="Wang X."/>
            <person name="Paterson A.H."/>
            <person name="King G."/>
            <person name="Bancroft I."/>
            <person name="Chalhoub B."/>
            <person name="Sharpe A.G."/>
        </authorList>
    </citation>
    <scope>NUCLEOTIDE SEQUENCE</scope>
    <source>
        <strain evidence="13 14">cv. TO1000</strain>
    </source>
</reference>
<accession>A0A0D3ALM7</accession>
<reference evidence="13" key="2">
    <citation type="submission" date="2015-03" db="UniProtKB">
        <authorList>
            <consortium name="EnsemblPlants"/>
        </authorList>
    </citation>
    <scope>IDENTIFICATION</scope>
</reference>
<evidence type="ECO:0000256" key="9">
    <source>
        <dbReference type="ARBA" id="ARBA00024019"/>
    </source>
</evidence>
<dbReference type="AlphaFoldDB" id="A0A0D3ALM7"/>
<evidence type="ECO:0000256" key="5">
    <source>
        <dbReference type="ARBA" id="ARBA00023015"/>
    </source>
</evidence>
<evidence type="ECO:0000256" key="7">
    <source>
        <dbReference type="ARBA" id="ARBA00023163"/>
    </source>
</evidence>
<evidence type="ECO:0000313" key="14">
    <source>
        <dbReference type="Proteomes" id="UP000032141"/>
    </source>
</evidence>
<dbReference type="Pfam" id="PF00320">
    <property type="entry name" value="GATA"/>
    <property type="match status" value="1"/>
</dbReference>
<dbReference type="EnsemblPlants" id="Bo2g033970.1">
    <property type="protein sequence ID" value="Bo2g033970.1"/>
    <property type="gene ID" value="Bo2g033970"/>
</dbReference>
<evidence type="ECO:0000256" key="11">
    <source>
        <dbReference type="SAM" id="MobiDB-lite"/>
    </source>
</evidence>
<keyword evidence="5" id="KW-0805">Transcription regulation</keyword>
<keyword evidence="2" id="KW-0479">Metal-binding</keyword>
<evidence type="ECO:0000256" key="3">
    <source>
        <dbReference type="ARBA" id="ARBA00022771"/>
    </source>
</evidence>
<feature type="compositionally biased region" description="Polar residues" evidence="11">
    <location>
        <begin position="182"/>
        <end position="194"/>
    </location>
</feature>
<feature type="domain" description="GATA-type" evidence="12">
    <location>
        <begin position="280"/>
        <end position="312"/>
    </location>
</feature>
<dbReference type="eggNOG" id="KOG1601">
    <property type="taxonomic scope" value="Eukaryota"/>
</dbReference>
<keyword evidence="3 10" id="KW-0863">Zinc-finger</keyword>
<dbReference type="SUPFAM" id="SSF57716">
    <property type="entry name" value="Glucocorticoid receptor-like (DNA-binding domain)"/>
    <property type="match status" value="1"/>
</dbReference>
<dbReference type="InterPro" id="IPR052138">
    <property type="entry name" value="GATA_ZnFinger_Domain"/>
</dbReference>
<proteinExistence type="inferred from homology"/>
<dbReference type="PANTHER" id="PTHR47255:SF11">
    <property type="entry name" value="(RAPE) HYPOTHETICAL PROTEIN"/>
    <property type="match status" value="1"/>
</dbReference>
<comment type="similarity">
    <text evidence="9">Belongs to the type IV zinc-finger family. Class B subfamily.</text>
</comment>
<protein>
    <recommendedName>
        <fullName evidence="12">GATA-type domain-containing protein</fullName>
    </recommendedName>
</protein>
<dbReference type="PROSITE" id="PS00344">
    <property type="entry name" value="GATA_ZN_FINGER_1"/>
    <property type="match status" value="1"/>
</dbReference>
<dbReference type="InterPro" id="IPR000679">
    <property type="entry name" value="Znf_GATA"/>
</dbReference>
<evidence type="ECO:0000313" key="13">
    <source>
        <dbReference type="EnsemblPlants" id="Bo2g033970.1"/>
    </source>
</evidence>
<dbReference type="Gramene" id="Bo2g033970.1">
    <property type="protein sequence ID" value="Bo2g033970.1"/>
    <property type="gene ID" value="Bo2g033970"/>
</dbReference>
<comment type="subcellular location">
    <subcellularLocation>
        <location evidence="1">Nucleus</location>
    </subcellularLocation>
</comment>
<sequence>VFGSCLIPWTLKGVKHCITWNLFPVYHLSQSLSLVSKITFFLCVFYHLSFSSMGSDFHYSIDLNEDQNHHEQPFLYPFGSSSSILHNQQQHQHHNHQVPSNSSSSISSLSSYLPFLINSQEDHYVAYNNTCHDDHLHLSQPLKAKMFNGGSSSSYDHTVPKKERRLKLTIRKKDHHDDQTDFPHQNPTKLNSGSDKWLMSPKMRLIKKTITNNKQRIDHTNSNDNNHKEDHYPLDKTTFKEDHDEELKKVSTRTTTAVTTEKRCNTINETGYGNNNGVIRVCSDCNTTKTPLWRSGPRGPKSLCNACGIRQRKARRAAMAAAVAAGDDQEVVARLQQLPVKKKLQNKRKRSNGGDKYNLSSPVVAKTKKCKLKEEEDDAAIVAGDSEISKSTTSSGSSVLSNKFCFDDLTIMLSKSSAYQQVFPQDEKEAAILLMALSYGMVHG</sequence>
<dbReference type="GO" id="GO:0005634">
    <property type="term" value="C:nucleus"/>
    <property type="evidence" value="ECO:0007669"/>
    <property type="project" value="UniProtKB-SubCell"/>
</dbReference>
<dbReference type="GO" id="GO:0000976">
    <property type="term" value="F:transcription cis-regulatory region binding"/>
    <property type="evidence" value="ECO:0007669"/>
    <property type="project" value="UniProtKB-ARBA"/>
</dbReference>
<dbReference type="HOGENOM" id="CLU_060197_0_1_1"/>
<dbReference type="GO" id="GO:0008270">
    <property type="term" value="F:zinc ion binding"/>
    <property type="evidence" value="ECO:0007669"/>
    <property type="project" value="UniProtKB-KW"/>
</dbReference>
<evidence type="ECO:0000256" key="1">
    <source>
        <dbReference type="ARBA" id="ARBA00004123"/>
    </source>
</evidence>
<keyword evidence="14" id="KW-1185">Reference proteome</keyword>
<keyword evidence="7" id="KW-0804">Transcription</keyword>
<evidence type="ECO:0000256" key="8">
    <source>
        <dbReference type="ARBA" id="ARBA00023242"/>
    </source>
</evidence>
<keyword evidence="4" id="KW-0862">Zinc</keyword>